<evidence type="ECO:0000313" key="3">
    <source>
        <dbReference type="Proteomes" id="UP000306196"/>
    </source>
</evidence>
<dbReference type="PROSITE" id="PS51257">
    <property type="entry name" value="PROKAR_LIPOPROTEIN"/>
    <property type="match status" value="1"/>
</dbReference>
<organism evidence="2 3">
    <name type="scientific">Phragmitibacter flavus</name>
    <dbReference type="NCBI Taxonomy" id="2576071"/>
    <lineage>
        <taxon>Bacteria</taxon>
        <taxon>Pseudomonadati</taxon>
        <taxon>Verrucomicrobiota</taxon>
        <taxon>Verrucomicrobiia</taxon>
        <taxon>Verrucomicrobiales</taxon>
        <taxon>Verrucomicrobiaceae</taxon>
        <taxon>Phragmitibacter</taxon>
    </lineage>
</organism>
<dbReference type="Pfam" id="PF13472">
    <property type="entry name" value="Lipase_GDSL_2"/>
    <property type="match status" value="1"/>
</dbReference>
<dbReference type="AlphaFoldDB" id="A0A5R8KAJ0"/>
<accession>A0A5R8KAJ0</accession>
<dbReference type="SUPFAM" id="SSF52266">
    <property type="entry name" value="SGNH hydrolase"/>
    <property type="match status" value="1"/>
</dbReference>
<keyword evidence="3" id="KW-1185">Reference proteome</keyword>
<sequence>MSKRNFCWPVGFLVWFLAAILVVGCREGEVPVAPLKSKVLSETKRPDPARFAKEIAAFDKEELENAPPRGGIVFTGSSSIRLWKLGEAFADLPVLNRGFGGSVANDLIVYADQVVLRYEPKVLVVYTGSNDINAKLTVEEALADFTGFLELVNRKLPETKVLVNPVKISRKRIEQIEKVRELNGKLKAWCAERPWTRWVETAQYLEDENGQPIDRFFAKDQLHLSPEGYVEWEKILGPVLREEWEKKAKG</sequence>
<feature type="domain" description="SGNH hydrolase-type esterase" evidence="1">
    <location>
        <begin position="85"/>
        <end position="229"/>
    </location>
</feature>
<dbReference type="InterPro" id="IPR036514">
    <property type="entry name" value="SGNH_hydro_sf"/>
</dbReference>
<evidence type="ECO:0000259" key="1">
    <source>
        <dbReference type="Pfam" id="PF13472"/>
    </source>
</evidence>
<comment type="caution">
    <text evidence="2">The sequence shown here is derived from an EMBL/GenBank/DDBJ whole genome shotgun (WGS) entry which is preliminary data.</text>
</comment>
<reference evidence="2 3" key="1">
    <citation type="submission" date="2019-05" db="EMBL/GenBank/DDBJ databases">
        <title>Verrucobacter flavum gen. nov., sp. nov. a new member of the family Verrucomicrobiaceae.</title>
        <authorList>
            <person name="Szuroczki S."/>
            <person name="Abbaszade G."/>
            <person name="Szabo A."/>
            <person name="Felfoldi T."/>
            <person name="Schumann P."/>
            <person name="Boka K."/>
            <person name="Keki Z."/>
            <person name="Toumi M."/>
            <person name="Toth E."/>
        </authorList>
    </citation>
    <scope>NUCLEOTIDE SEQUENCE [LARGE SCALE GENOMIC DNA]</scope>
    <source>
        <strain evidence="2 3">MG-N-17</strain>
    </source>
</reference>
<gene>
    <name evidence="2" type="ORF">FEM03_18110</name>
</gene>
<dbReference type="OrthoDB" id="9790057at2"/>
<name>A0A5R8KAJ0_9BACT</name>
<dbReference type="EMBL" id="VAUV01000014">
    <property type="protein sequence ID" value="TLD69287.1"/>
    <property type="molecule type" value="Genomic_DNA"/>
</dbReference>
<evidence type="ECO:0000313" key="2">
    <source>
        <dbReference type="EMBL" id="TLD69287.1"/>
    </source>
</evidence>
<dbReference type="Proteomes" id="UP000306196">
    <property type="component" value="Unassembled WGS sequence"/>
</dbReference>
<protein>
    <recommendedName>
        <fullName evidence="1">SGNH hydrolase-type esterase domain-containing protein</fullName>
    </recommendedName>
</protein>
<proteinExistence type="predicted"/>
<dbReference type="InterPro" id="IPR013830">
    <property type="entry name" value="SGNH_hydro"/>
</dbReference>
<dbReference type="Gene3D" id="3.40.50.1110">
    <property type="entry name" value="SGNH hydrolase"/>
    <property type="match status" value="1"/>
</dbReference>
<dbReference type="GO" id="GO:0016788">
    <property type="term" value="F:hydrolase activity, acting on ester bonds"/>
    <property type="evidence" value="ECO:0007669"/>
    <property type="project" value="UniProtKB-ARBA"/>
</dbReference>